<feature type="region of interest" description="Disordered" evidence="1">
    <location>
        <begin position="76"/>
        <end position="214"/>
    </location>
</feature>
<dbReference type="AlphaFoldDB" id="A0A5N5QXW5"/>
<accession>A0A5N5QXW5</accession>
<dbReference type="Proteomes" id="UP000383932">
    <property type="component" value="Unassembled WGS sequence"/>
</dbReference>
<keyword evidence="2" id="KW-0472">Membrane</keyword>
<keyword evidence="2" id="KW-1133">Transmembrane helix</keyword>
<feature type="transmembrane region" description="Helical" evidence="2">
    <location>
        <begin position="335"/>
        <end position="356"/>
    </location>
</feature>
<dbReference type="OrthoDB" id="3261666at2759"/>
<evidence type="ECO:0000256" key="2">
    <source>
        <dbReference type="SAM" id="Phobius"/>
    </source>
</evidence>
<evidence type="ECO:0000313" key="3">
    <source>
        <dbReference type="EMBL" id="KAB5596413.1"/>
    </source>
</evidence>
<evidence type="ECO:0000313" key="4">
    <source>
        <dbReference type="Proteomes" id="UP000383932"/>
    </source>
</evidence>
<dbReference type="EMBL" id="SSOP01000001">
    <property type="protein sequence ID" value="KAB5596413.1"/>
    <property type="molecule type" value="Genomic_DNA"/>
</dbReference>
<protein>
    <submittedName>
        <fullName evidence="3">Transmembrane protein</fullName>
    </submittedName>
</protein>
<feature type="region of interest" description="Disordered" evidence="1">
    <location>
        <begin position="1"/>
        <end position="64"/>
    </location>
</feature>
<reference evidence="3 4" key="1">
    <citation type="journal article" date="2019" name="Fungal Biol. Biotechnol.">
        <title>Draft genome sequence of fastidious pathogen Ceratobasidium theobromae, which causes vascular-streak dieback in Theobroma cacao.</title>
        <authorList>
            <person name="Ali S.S."/>
            <person name="Asman A."/>
            <person name="Shao J."/>
            <person name="Firmansyah A.P."/>
            <person name="Susilo A.W."/>
            <person name="Rosmana A."/>
            <person name="McMahon P."/>
            <person name="Junaid M."/>
            <person name="Guest D."/>
            <person name="Kheng T.Y."/>
            <person name="Meinhardt L.W."/>
            <person name="Bailey B.A."/>
        </authorList>
    </citation>
    <scope>NUCLEOTIDE SEQUENCE [LARGE SCALE GENOMIC DNA]</scope>
    <source>
        <strain evidence="3 4">CT2</strain>
    </source>
</reference>
<keyword evidence="2 3" id="KW-0812">Transmembrane</keyword>
<keyword evidence="4" id="KW-1185">Reference proteome</keyword>
<feature type="compositionally biased region" description="Polar residues" evidence="1">
    <location>
        <begin position="40"/>
        <end position="54"/>
    </location>
</feature>
<gene>
    <name evidence="3" type="ORF">CTheo_50</name>
</gene>
<organism evidence="3 4">
    <name type="scientific">Ceratobasidium theobromae</name>
    <dbReference type="NCBI Taxonomy" id="1582974"/>
    <lineage>
        <taxon>Eukaryota</taxon>
        <taxon>Fungi</taxon>
        <taxon>Dikarya</taxon>
        <taxon>Basidiomycota</taxon>
        <taxon>Agaricomycotina</taxon>
        <taxon>Agaricomycetes</taxon>
        <taxon>Cantharellales</taxon>
        <taxon>Ceratobasidiaceae</taxon>
        <taxon>Ceratobasidium</taxon>
    </lineage>
</organism>
<name>A0A5N5QXW5_9AGAM</name>
<evidence type="ECO:0000256" key="1">
    <source>
        <dbReference type="SAM" id="MobiDB-lite"/>
    </source>
</evidence>
<comment type="caution">
    <text evidence="3">The sequence shown here is derived from an EMBL/GenBank/DDBJ whole genome shotgun (WGS) entry which is preliminary data.</text>
</comment>
<sequence>MAQPPLAGRPPYATDEDDSVYANPAPRTRVPRPPQDNPNDRTSAYNTYDSYLNDRSSHVSGSAGIGGALLAIDSDSDDETDLHSVPPQRNADPSTRAALYAAASGINNPPPQSSPTRSPTSPAPPYSPPANGQMPTDSKSSPGRPVAGAVPNAPGGSSLVSPRPVYAPNAPSRQAAFDVHSQHPNHPPPGLTVQIPAPPSANLRADVQSRGPAMPMPAFMAPPANGGAGTPSTAGFGQGSIPGTPNEGLHPHPLQAPSTPITPVFAAPPRVNFDEKSATPILRGDKEETPIARRGEKGDDFWRRFSMVAKEENSKPANQKTRSTQAGRSGFSRCIWIVAIILLILIAGGIGVGWYFTHNKPDHYRPTAIGGSAEEGMNGPGTSSVAASTTTTGGLVKIVHSSTSPAAAQATAAKRSDDGLERIVARAFGQAPPDMNAEKRDGLPVVVKARRHQQAKRRSWQLVI</sequence>
<proteinExistence type="predicted"/>